<gene>
    <name evidence="2" type="ORF">GCM10011571_12850</name>
</gene>
<name>A0A8J2VDK8_9BACL</name>
<dbReference type="Pfam" id="PF02915">
    <property type="entry name" value="Rubrerythrin"/>
    <property type="match status" value="1"/>
</dbReference>
<evidence type="ECO:0000259" key="1">
    <source>
        <dbReference type="Pfam" id="PF02915"/>
    </source>
</evidence>
<dbReference type="SUPFAM" id="SSF47240">
    <property type="entry name" value="Ferritin-like"/>
    <property type="match status" value="1"/>
</dbReference>
<sequence>MNFLPYLYIRAERITDLIQDIAKAINGEYSAISCYAQLAEMAPTEEEKKQILEIRGDEILHYREFSAIYTRLTGRQPTPRITELCPENYCQGLQFAFKDEQETVDFYLDIVDKARDPHIKNRFRRAAADEQNHAVWFLYYWTRNGCPPKKQKEPY</sequence>
<dbReference type="GO" id="GO:0046872">
    <property type="term" value="F:metal ion binding"/>
    <property type="evidence" value="ECO:0007669"/>
    <property type="project" value="InterPro"/>
</dbReference>
<dbReference type="InterPro" id="IPR003251">
    <property type="entry name" value="Rr_diiron-bd_dom"/>
</dbReference>
<keyword evidence="3" id="KW-1185">Reference proteome</keyword>
<feature type="domain" description="Rubrerythrin diiron-binding" evidence="1">
    <location>
        <begin position="93"/>
        <end position="138"/>
    </location>
</feature>
<dbReference type="Gene3D" id="1.20.5.420">
    <property type="entry name" value="Immunoglobulin FC, subunit C"/>
    <property type="match status" value="1"/>
</dbReference>
<dbReference type="Gene3D" id="6.10.140.1960">
    <property type="match status" value="1"/>
</dbReference>
<dbReference type="EMBL" id="BMHQ01000004">
    <property type="protein sequence ID" value="GGE12878.1"/>
    <property type="molecule type" value="Genomic_DNA"/>
</dbReference>
<dbReference type="CDD" id="cd00657">
    <property type="entry name" value="Ferritin_like"/>
    <property type="match status" value="1"/>
</dbReference>
<dbReference type="InterPro" id="IPR009078">
    <property type="entry name" value="Ferritin-like_SF"/>
</dbReference>
<protein>
    <recommendedName>
        <fullName evidence="1">Rubrerythrin diiron-binding domain-containing protein</fullName>
    </recommendedName>
</protein>
<dbReference type="Proteomes" id="UP000625210">
    <property type="component" value="Unassembled WGS sequence"/>
</dbReference>
<evidence type="ECO:0000313" key="3">
    <source>
        <dbReference type="Proteomes" id="UP000625210"/>
    </source>
</evidence>
<reference evidence="2" key="1">
    <citation type="journal article" date="2014" name="Int. J. Syst. Evol. Microbiol.">
        <title>Complete genome sequence of Corynebacterium casei LMG S-19264T (=DSM 44701T), isolated from a smear-ripened cheese.</title>
        <authorList>
            <consortium name="US DOE Joint Genome Institute (JGI-PGF)"/>
            <person name="Walter F."/>
            <person name="Albersmeier A."/>
            <person name="Kalinowski J."/>
            <person name="Ruckert C."/>
        </authorList>
    </citation>
    <scope>NUCLEOTIDE SEQUENCE</scope>
    <source>
        <strain evidence="2">CGMCC 1.15179</strain>
    </source>
</reference>
<dbReference type="AlphaFoldDB" id="A0A8J2VDK8"/>
<dbReference type="GO" id="GO:0016491">
    <property type="term" value="F:oxidoreductase activity"/>
    <property type="evidence" value="ECO:0007669"/>
    <property type="project" value="InterPro"/>
</dbReference>
<reference evidence="2" key="2">
    <citation type="submission" date="2020-09" db="EMBL/GenBank/DDBJ databases">
        <authorList>
            <person name="Sun Q."/>
            <person name="Zhou Y."/>
        </authorList>
    </citation>
    <scope>NUCLEOTIDE SEQUENCE</scope>
    <source>
        <strain evidence="2">CGMCC 1.15179</strain>
    </source>
</reference>
<evidence type="ECO:0000313" key="2">
    <source>
        <dbReference type="EMBL" id="GGE12878.1"/>
    </source>
</evidence>
<proteinExistence type="predicted"/>
<organism evidence="2 3">
    <name type="scientific">Marinithermofilum abyssi</name>
    <dbReference type="NCBI Taxonomy" id="1571185"/>
    <lineage>
        <taxon>Bacteria</taxon>
        <taxon>Bacillati</taxon>
        <taxon>Bacillota</taxon>
        <taxon>Bacilli</taxon>
        <taxon>Bacillales</taxon>
        <taxon>Thermoactinomycetaceae</taxon>
        <taxon>Marinithermofilum</taxon>
    </lineage>
</organism>
<accession>A0A8J2VDK8</accession>
<comment type="caution">
    <text evidence="2">The sequence shown here is derived from an EMBL/GenBank/DDBJ whole genome shotgun (WGS) entry which is preliminary data.</text>
</comment>